<evidence type="ECO:0000313" key="11">
    <source>
        <dbReference type="Proteomes" id="UP000288804"/>
    </source>
</evidence>
<keyword evidence="1" id="KW-0813">Transport</keyword>
<evidence type="ECO:0000256" key="2">
    <source>
        <dbReference type="ARBA" id="ARBA00022475"/>
    </source>
</evidence>
<dbReference type="PROSITE" id="PS50893">
    <property type="entry name" value="ABC_TRANSPORTER_2"/>
    <property type="match status" value="2"/>
</dbReference>
<dbReference type="CDD" id="cd03216">
    <property type="entry name" value="ABC_Carb_Monos_I"/>
    <property type="match status" value="1"/>
</dbReference>
<evidence type="ECO:0000256" key="7">
    <source>
        <dbReference type="ARBA" id="ARBA00022967"/>
    </source>
</evidence>
<evidence type="ECO:0000256" key="3">
    <source>
        <dbReference type="ARBA" id="ARBA00022597"/>
    </source>
</evidence>
<keyword evidence="11" id="KW-1185">Reference proteome</keyword>
<dbReference type="GO" id="GO:0005524">
    <property type="term" value="F:ATP binding"/>
    <property type="evidence" value="ECO:0007669"/>
    <property type="project" value="UniProtKB-KW"/>
</dbReference>
<keyword evidence="2" id="KW-1003">Cell membrane</keyword>
<evidence type="ECO:0000256" key="1">
    <source>
        <dbReference type="ARBA" id="ARBA00022448"/>
    </source>
</evidence>
<organism evidence="10 11">
    <name type="scientific">Yersinia hibernica</name>
    <dbReference type="NCBI Taxonomy" id="2339259"/>
    <lineage>
        <taxon>Bacteria</taxon>
        <taxon>Pseudomonadati</taxon>
        <taxon>Pseudomonadota</taxon>
        <taxon>Gammaproteobacteria</taxon>
        <taxon>Enterobacterales</taxon>
        <taxon>Yersiniaceae</taxon>
        <taxon>Yersinia</taxon>
    </lineage>
</organism>
<evidence type="ECO:0000256" key="6">
    <source>
        <dbReference type="ARBA" id="ARBA00022840"/>
    </source>
</evidence>
<dbReference type="InterPro" id="IPR017871">
    <property type="entry name" value="ABC_transporter-like_CS"/>
</dbReference>
<sequence>MSFETLSLSSHPDSLGENWDGGKYISVRNLTKLFFGQTVLDNISFSLRAGEIRALLGENGAGKSTLINILSGVYQPDGGSIILQGHSTSFNKPLDAWQAGITTIHQEFSLFPDLTVAETIFAGHLPVNRWGFIRRKVIENDTRQVLALLGVAINPLRKIAELSIAEQQLVEIARALTAKPQLIIMDEPTAALSPTEVEKLKQVVGTISENGVAVIYVSHRLEEIKTLCETYSVLRDGQLVGQGEVKDVSIDSLVRLMVGRDLAEFDRSARGITGRNILTVENLSSAAVGGESANVRNVSFSVKAGEIVGFAGLVGAGRTEIARLLFGADPIGSGTIRIRGKAFHPSSPRDAIAAGIGLVPEDRKQQALFMSLTVEENFAIIYSPSPAASHFIDRQRERLSFLDFKKQLNLRAVSLGADIATLSGGNQQKVVLARWMAQNPALLIVDEPTRGVDIAAKADVHRLLRDMAAKGVAIILISSDLPEILAVSDRILTMRAGQLTGELSAYEANEENVMQLMTRHIPPV</sequence>
<proteinExistence type="predicted"/>
<accession>A0ABX5R2Q0</accession>
<dbReference type="Gene3D" id="3.40.50.300">
    <property type="entry name" value="P-loop containing nucleotide triphosphate hydrolases"/>
    <property type="match status" value="2"/>
</dbReference>
<evidence type="ECO:0000256" key="4">
    <source>
        <dbReference type="ARBA" id="ARBA00022737"/>
    </source>
</evidence>
<keyword evidence="3" id="KW-0762">Sugar transport</keyword>
<dbReference type="InterPro" id="IPR003593">
    <property type="entry name" value="AAA+_ATPase"/>
</dbReference>
<feature type="domain" description="ABC transporter" evidence="9">
    <location>
        <begin position="278"/>
        <end position="521"/>
    </location>
</feature>
<dbReference type="Pfam" id="PF00005">
    <property type="entry name" value="ABC_tran"/>
    <property type="match status" value="2"/>
</dbReference>
<dbReference type="InterPro" id="IPR050107">
    <property type="entry name" value="ABC_carbohydrate_import_ATPase"/>
</dbReference>
<evidence type="ECO:0000256" key="5">
    <source>
        <dbReference type="ARBA" id="ARBA00022741"/>
    </source>
</evidence>
<gene>
    <name evidence="10" type="ORF">D5F51_15725</name>
</gene>
<dbReference type="SMART" id="SM00382">
    <property type="entry name" value="AAA"/>
    <property type="match status" value="2"/>
</dbReference>
<evidence type="ECO:0000256" key="8">
    <source>
        <dbReference type="ARBA" id="ARBA00023136"/>
    </source>
</evidence>
<dbReference type="Proteomes" id="UP000288804">
    <property type="component" value="Chromosome"/>
</dbReference>
<evidence type="ECO:0000259" key="9">
    <source>
        <dbReference type="PROSITE" id="PS50893"/>
    </source>
</evidence>
<reference evidence="11" key="1">
    <citation type="submission" date="2018-09" db="EMBL/GenBank/DDBJ databases">
        <title>Yersinia hibernicus sp. nov.</title>
        <authorList>
            <person name="Nguyen S.V."/>
            <person name="Mundanda D.M."/>
            <person name="Anes J."/>
            <person name="Fanning S."/>
        </authorList>
    </citation>
    <scope>NUCLEOTIDE SEQUENCE [LARGE SCALE GENOMIC DNA]</scope>
    <source>
        <strain evidence="11">CFS1934</strain>
    </source>
</reference>
<protein>
    <submittedName>
        <fullName evidence="10">Sugar ABC transporter ATP-binding protein</fullName>
    </submittedName>
</protein>
<dbReference type="PANTHER" id="PTHR43790:SF3">
    <property type="entry name" value="D-ALLOSE IMPORT ATP-BINDING PROTEIN ALSA-RELATED"/>
    <property type="match status" value="1"/>
</dbReference>
<dbReference type="RefSeq" id="WP_129197747.1">
    <property type="nucleotide sequence ID" value="NZ_CABHXI010000091.1"/>
</dbReference>
<dbReference type="PROSITE" id="PS00211">
    <property type="entry name" value="ABC_TRANSPORTER_1"/>
    <property type="match status" value="1"/>
</dbReference>
<dbReference type="InterPro" id="IPR027417">
    <property type="entry name" value="P-loop_NTPase"/>
</dbReference>
<keyword evidence="7" id="KW-1278">Translocase</keyword>
<name>A0ABX5R2Q0_9GAMM</name>
<dbReference type="CDD" id="cd03215">
    <property type="entry name" value="ABC_Carb_Monos_II"/>
    <property type="match status" value="1"/>
</dbReference>
<keyword evidence="8" id="KW-0472">Membrane</keyword>
<dbReference type="InterPro" id="IPR003439">
    <property type="entry name" value="ABC_transporter-like_ATP-bd"/>
</dbReference>
<feature type="domain" description="ABC transporter" evidence="9">
    <location>
        <begin position="25"/>
        <end position="261"/>
    </location>
</feature>
<dbReference type="SUPFAM" id="SSF52540">
    <property type="entry name" value="P-loop containing nucleoside triphosphate hydrolases"/>
    <property type="match status" value="2"/>
</dbReference>
<keyword evidence="4" id="KW-0677">Repeat</keyword>
<keyword evidence="6 10" id="KW-0067">ATP-binding</keyword>
<evidence type="ECO:0000313" key="10">
    <source>
        <dbReference type="EMBL" id="QAX79865.1"/>
    </source>
</evidence>
<dbReference type="PANTHER" id="PTHR43790">
    <property type="entry name" value="CARBOHYDRATE TRANSPORT ATP-BINDING PROTEIN MG119-RELATED"/>
    <property type="match status" value="1"/>
</dbReference>
<dbReference type="EMBL" id="CP032487">
    <property type="protein sequence ID" value="QAX79865.1"/>
    <property type="molecule type" value="Genomic_DNA"/>
</dbReference>
<keyword evidence="5" id="KW-0547">Nucleotide-binding</keyword>